<keyword evidence="1" id="KW-0732">Signal</keyword>
<name>A0A1L9PWF4_ASPVE</name>
<dbReference type="AlphaFoldDB" id="A0A1L9PWF4"/>
<feature type="domain" description="AsqO/PenF-like C-terminal" evidence="3">
    <location>
        <begin position="243"/>
        <end position="371"/>
    </location>
</feature>
<dbReference type="GeneID" id="63723889"/>
<dbReference type="VEuPathDB" id="FungiDB:ASPVEDRAFT_153960"/>
<dbReference type="SUPFAM" id="SSF159245">
    <property type="entry name" value="AttH-like"/>
    <property type="match status" value="1"/>
</dbReference>
<dbReference type="Pfam" id="PF25581">
    <property type="entry name" value="AsqO_C"/>
    <property type="match status" value="1"/>
</dbReference>
<evidence type="ECO:0000259" key="3">
    <source>
        <dbReference type="Pfam" id="PF25581"/>
    </source>
</evidence>
<evidence type="ECO:0008006" key="6">
    <source>
        <dbReference type="Google" id="ProtNLM"/>
    </source>
</evidence>
<reference evidence="5" key="1">
    <citation type="journal article" date="2017" name="Genome Biol.">
        <title>Comparative genomics reveals high biological diversity and specific adaptations in the industrially and medically important fungal genus Aspergillus.</title>
        <authorList>
            <person name="de Vries R.P."/>
            <person name="Riley R."/>
            <person name="Wiebenga A."/>
            <person name="Aguilar-Osorio G."/>
            <person name="Amillis S."/>
            <person name="Uchima C.A."/>
            <person name="Anderluh G."/>
            <person name="Asadollahi M."/>
            <person name="Askin M."/>
            <person name="Barry K."/>
            <person name="Battaglia E."/>
            <person name="Bayram O."/>
            <person name="Benocci T."/>
            <person name="Braus-Stromeyer S.A."/>
            <person name="Caldana C."/>
            <person name="Canovas D."/>
            <person name="Cerqueira G.C."/>
            <person name="Chen F."/>
            <person name="Chen W."/>
            <person name="Choi C."/>
            <person name="Clum A."/>
            <person name="Dos Santos R.A."/>
            <person name="Damasio A.R."/>
            <person name="Diallinas G."/>
            <person name="Emri T."/>
            <person name="Fekete E."/>
            <person name="Flipphi M."/>
            <person name="Freyberg S."/>
            <person name="Gallo A."/>
            <person name="Gournas C."/>
            <person name="Habgood R."/>
            <person name="Hainaut M."/>
            <person name="Harispe M.L."/>
            <person name="Henrissat B."/>
            <person name="Hilden K.S."/>
            <person name="Hope R."/>
            <person name="Hossain A."/>
            <person name="Karabika E."/>
            <person name="Karaffa L."/>
            <person name="Karanyi Z."/>
            <person name="Krasevec N."/>
            <person name="Kuo A."/>
            <person name="Kusch H."/>
            <person name="LaButti K."/>
            <person name="Lagendijk E.L."/>
            <person name="Lapidus A."/>
            <person name="Levasseur A."/>
            <person name="Lindquist E."/>
            <person name="Lipzen A."/>
            <person name="Logrieco A.F."/>
            <person name="MacCabe A."/>
            <person name="Maekelae M.R."/>
            <person name="Malavazi I."/>
            <person name="Melin P."/>
            <person name="Meyer V."/>
            <person name="Mielnichuk N."/>
            <person name="Miskei M."/>
            <person name="Molnar A.P."/>
            <person name="Mule G."/>
            <person name="Ngan C.Y."/>
            <person name="Orejas M."/>
            <person name="Orosz E."/>
            <person name="Ouedraogo J.P."/>
            <person name="Overkamp K.M."/>
            <person name="Park H.-S."/>
            <person name="Perrone G."/>
            <person name="Piumi F."/>
            <person name="Punt P.J."/>
            <person name="Ram A.F."/>
            <person name="Ramon A."/>
            <person name="Rauscher S."/>
            <person name="Record E."/>
            <person name="Riano-Pachon D.M."/>
            <person name="Robert V."/>
            <person name="Roehrig J."/>
            <person name="Ruller R."/>
            <person name="Salamov A."/>
            <person name="Salih N.S."/>
            <person name="Samson R.A."/>
            <person name="Sandor E."/>
            <person name="Sanguinetti M."/>
            <person name="Schuetze T."/>
            <person name="Sepcic K."/>
            <person name="Shelest E."/>
            <person name="Sherlock G."/>
            <person name="Sophianopoulou V."/>
            <person name="Squina F.M."/>
            <person name="Sun H."/>
            <person name="Susca A."/>
            <person name="Todd R.B."/>
            <person name="Tsang A."/>
            <person name="Unkles S.E."/>
            <person name="van de Wiele N."/>
            <person name="van Rossen-Uffink D."/>
            <person name="Oliveira J.V."/>
            <person name="Vesth T.C."/>
            <person name="Visser J."/>
            <person name="Yu J.-H."/>
            <person name="Zhou M."/>
            <person name="Andersen M.R."/>
            <person name="Archer D.B."/>
            <person name="Baker S.E."/>
            <person name="Benoit I."/>
            <person name="Brakhage A.A."/>
            <person name="Braus G.H."/>
            <person name="Fischer R."/>
            <person name="Frisvad J.C."/>
            <person name="Goldman G.H."/>
            <person name="Houbraken J."/>
            <person name="Oakley B."/>
            <person name="Pocsi I."/>
            <person name="Scazzocchio C."/>
            <person name="Seiboth B."/>
            <person name="vanKuyk P.A."/>
            <person name="Wortman J."/>
            <person name="Dyer P.S."/>
            <person name="Grigoriev I.V."/>
        </authorList>
    </citation>
    <scope>NUCLEOTIDE SEQUENCE [LARGE SCALE GENOMIC DNA]</scope>
    <source>
        <strain evidence="5">CBS 583.65</strain>
    </source>
</reference>
<dbReference type="Proteomes" id="UP000184073">
    <property type="component" value="Unassembled WGS sequence"/>
</dbReference>
<evidence type="ECO:0000256" key="1">
    <source>
        <dbReference type="SAM" id="SignalP"/>
    </source>
</evidence>
<gene>
    <name evidence="4" type="ORF">ASPVEDRAFT_153960</name>
</gene>
<feature type="chain" id="PRO_5012408730" description="AttH domain-containing protein" evidence="1">
    <location>
        <begin position="19"/>
        <end position="376"/>
    </location>
</feature>
<protein>
    <recommendedName>
        <fullName evidence="6">AttH domain-containing protein</fullName>
    </recommendedName>
</protein>
<keyword evidence="5" id="KW-1185">Reference proteome</keyword>
<accession>A0A1L9PWF4</accession>
<dbReference type="OrthoDB" id="5344254at2759"/>
<proteinExistence type="predicted"/>
<feature type="signal peptide" evidence="1">
    <location>
        <begin position="1"/>
        <end position="18"/>
    </location>
</feature>
<dbReference type="InterPro" id="IPR056402">
    <property type="entry name" value="DA_N"/>
</dbReference>
<evidence type="ECO:0000313" key="5">
    <source>
        <dbReference type="Proteomes" id="UP000184073"/>
    </source>
</evidence>
<organism evidence="4 5">
    <name type="scientific">Aspergillus versicolor CBS 583.65</name>
    <dbReference type="NCBI Taxonomy" id="1036611"/>
    <lineage>
        <taxon>Eukaryota</taxon>
        <taxon>Fungi</taxon>
        <taxon>Dikarya</taxon>
        <taxon>Ascomycota</taxon>
        <taxon>Pezizomycotina</taxon>
        <taxon>Eurotiomycetes</taxon>
        <taxon>Eurotiomycetidae</taxon>
        <taxon>Eurotiales</taxon>
        <taxon>Aspergillaceae</taxon>
        <taxon>Aspergillus</taxon>
        <taxon>Aspergillus subgen. Nidulantes</taxon>
    </lineage>
</organism>
<dbReference type="STRING" id="1036611.A0A1L9PWF4"/>
<dbReference type="EMBL" id="KV878133">
    <property type="protein sequence ID" value="OJJ05803.1"/>
    <property type="molecule type" value="Genomic_DNA"/>
</dbReference>
<dbReference type="InterPro" id="IPR057722">
    <property type="entry name" value="AsqO/PenF-like_C"/>
</dbReference>
<evidence type="ECO:0000259" key="2">
    <source>
        <dbReference type="Pfam" id="PF24137"/>
    </source>
</evidence>
<dbReference type="RefSeq" id="XP_040671565.1">
    <property type="nucleotide sequence ID" value="XM_040808378.1"/>
</dbReference>
<feature type="domain" description="Diels-Alderase N-terminal" evidence="2">
    <location>
        <begin position="46"/>
        <end position="236"/>
    </location>
</feature>
<evidence type="ECO:0000313" key="4">
    <source>
        <dbReference type="EMBL" id="OJJ05803.1"/>
    </source>
</evidence>
<dbReference type="Pfam" id="PF24137">
    <property type="entry name" value="DA_N"/>
    <property type="match status" value="1"/>
</dbReference>
<sequence>MKFLSVLPFTFLVPQILAATSATIVHPTPVPELSDITWKSDSTGFDAAKVQPVNASTYDWWYFDAIQVSDDPAQQASVVITFYTAVPSGFDFLQPYAAQGFTSLTLTDVLIHWPNGTAESYFFNATEARIITNTADNAVHGAWIENPDKISFMGSPDMTTWQVELDSAVWVSGTVTLQSIALPHLPCGPFADGSNMQVAPHVGWSNAVPDAQANVQLNVNGRPLNFTGIGYHDKNWGDKNFAASVGSWYWGHGRLGPYSVVWFDFLSPERENFVSAYVSRGNEILVSQCSGITVRPYGENSTYPPLASTGNPSGFNINIELPDGNHLDFKASADRMIAGGAPESMYARFTGTLEGTVDGEALTGDALFEHFHIFQK</sequence>